<evidence type="ECO:0000256" key="1">
    <source>
        <dbReference type="ARBA" id="ARBA00023015"/>
    </source>
</evidence>
<dbReference type="InterPro" id="IPR003313">
    <property type="entry name" value="AraC-bd"/>
</dbReference>
<accession>A0A0W1AXW1</accession>
<keyword evidence="2" id="KW-0238">DNA-binding</keyword>
<dbReference type="GO" id="GO:0043565">
    <property type="term" value="F:sequence-specific DNA binding"/>
    <property type="evidence" value="ECO:0007669"/>
    <property type="project" value="InterPro"/>
</dbReference>
<dbReference type="Proteomes" id="UP000054709">
    <property type="component" value="Unassembled WGS sequence"/>
</dbReference>
<dbReference type="GO" id="GO:0003700">
    <property type="term" value="F:DNA-binding transcription factor activity"/>
    <property type="evidence" value="ECO:0007669"/>
    <property type="project" value="InterPro"/>
</dbReference>
<dbReference type="PANTHER" id="PTHR43280:SF28">
    <property type="entry name" value="HTH-TYPE TRANSCRIPTIONAL ACTIVATOR RHAS"/>
    <property type="match status" value="1"/>
</dbReference>
<evidence type="ECO:0000256" key="3">
    <source>
        <dbReference type="ARBA" id="ARBA00023163"/>
    </source>
</evidence>
<gene>
    <name evidence="5" type="ORF">UQ64_16725</name>
</gene>
<dbReference type="InterPro" id="IPR018060">
    <property type="entry name" value="HTH_AraC"/>
</dbReference>
<dbReference type="InterPro" id="IPR014710">
    <property type="entry name" value="RmlC-like_jellyroll"/>
</dbReference>
<protein>
    <submittedName>
        <fullName evidence="5">AraC family transcriptional regulator</fullName>
    </submittedName>
</protein>
<proteinExistence type="predicted"/>
<name>A0A0W1AXW1_9BACL</name>
<comment type="caution">
    <text evidence="5">The sequence shown here is derived from an EMBL/GenBank/DDBJ whole genome shotgun (WGS) entry which is preliminary data.</text>
</comment>
<dbReference type="InterPro" id="IPR037923">
    <property type="entry name" value="HTH-like"/>
</dbReference>
<dbReference type="Pfam" id="PF02311">
    <property type="entry name" value="AraC_binding"/>
    <property type="match status" value="1"/>
</dbReference>
<dbReference type="EMBL" id="LCZJ02000023">
    <property type="protein sequence ID" value="KTD86111.1"/>
    <property type="molecule type" value="Genomic_DNA"/>
</dbReference>
<dbReference type="Pfam" id="PF12833">
    <property type="entry name" value="HTH_18"/>
    <property type="match status" value="1"/>
</dbReference>
<dbReference type="RefSeq" id="WP_060624017.1">
    <property type="nucleotide sequence ID" value="NZ_LCZJ02000023.1"/>
</dbReference>
<evidence type="ECO:0000313" key="5">
    <source>
        <dbReference type="EMBL" id="KTD86111.1"/>
    </source>
</evidence>
<keyword evidence="1" id="KW-0805">Transcription regulation</keyword>
<evidence type="ECO:0000256" key="2">
    <source>
        <dbReference type="ARBA" id="ARBA00023125"/>
    </source>
</evidence>
<evidence type="ECO:0000259" key="4">
    <source>
        <dbReference type="PROSITE" id="PS01124"/>
    </source>
</evidence>
<dbReference type="SMART" id="SM00342">
    <property type="entry name" value="HTH_ARAC"/>
    <property type="match status" value="1"/>
</dbReference>
<dbReference type="SUPFAM" id="SSF51215">
    <property type="entry name" value="Regulatory protein AraC"/>
    <property type="match status" value="1"/>
</dbReference>
<dbReference type="PROSITE" id="PS01124">
    <property type="entry name" value="HTH_ARAC_FAMILY_2"/>
    <property type="match status" value="1"/>
</dbReference>
<reference evidence="5 6" key="1">
    <citation type="journal article" date="2015" name="Int. Biodeterior. Biodegradation">
        <title>Physiological and genetic screening methods for the isolation of methyl tert-butyl ether-degrading bacteria for bioremediation purposes.</title>
        <authorList>
            <person name="Guisado I.M."/>
            <person name="Purswani J."/>
            <person name="Gonzalez Lopez J."/>
            <person name="Pozo C."/>
        </authorList>
    </citation>
    <scope>NUCLEOTIDE SEQUENCE [LARGE SCALE GENOMIC DNA]</scope>
    <source>
        <strain evidence="5 6">SH7</strain>
    </source>
</reference>
<sequence>MSYPNDLKEYPQLEEKTYPFRLFFNECKNAKIGQNILYLHWHEHFEIIIMQEGSAIFHIDSKPYELHAGEVLFVSSGGLHVGYSLRDDHVRFISVVFHSSLFKDWKQDPQHEQFVVPYLENRYQLPVKPAELVPTCSTYYSLLDTIVDEVLQKGPAFQLVIKNQLHLLFVLLARTFLPEQVFSRTNERHSFNRERFKPLLEYMENHFDDKMTVESAARSVNLNPYHFCKTFKKLTGRTFIDYVNLCRVNEAERLLLETDFTVTEIAGRVGCDNPNYFTKLYKQYKGITPSRVRK</sequence>
<dbReference type="AlphaFoldDB" id="A0A0W1AXW1"/>
<dbReference type="InterPro" id="IPR009057">
    <property type="entry name" value="Homeodomain-like_sf"/>
</dbReference>
<dbReference type="SUPFAM" id="SSF46689">
    <property type="entry name" value="Homeodomain-like"/>
    <property type="match status" value="2"/>
</dbReference>
<organism evidence="5 6">
    <name type="scientific">Paenibacillus etheri</name>
    <dbReference type="NCBI Taxonomy" id="1306852"/>
    <lineage>
        <taxon>Bacteria</taxon>
        <taxon>Bacillati</taxon>
        <taxon>Bacillota</taxon>
        <taxon>Bacilli</taxon>
        <taxon>Bacillales</taxon>
        <taxon>Paenibacillaceae</taxon>
        <taxon>Paenibacillus</taxon>
    </lineage>
</organism>
<dbReference type="PANTHER" id="PTHR43280">
    <property type="entry name" value="ARAC-FAMILY TRANSCRIPTIONAL REGULATOR"/>
    <property type="match status" value="1"/>
</dbReference>
<dbReference type="Gene3D" id="2.60.120.10">
    <property type="entry name" value="Jelly Rolls"/>
    <property type="match status" value="1"/>
</dbReference>
<keyword evidence="6" id="KW-1185">Reference proteome</keyword>
<keyword evidence="3" id="KW-0804">Transcription</keyword>
<feature type="domain" description="HTH araC/xylS-type" evidence="4">
    <location>
        <begin position="197"/>
        <end position="294"/>
    </location>
</feature>
<evidence type="ECO:0000313" key="6">
    <source>
        <dbReference type="Proteomes" id="UP000054709"/>
    </source>
</evidence>
<dbReference type="OrthoDB" id="9791615at2"/>
<dbReference type="Gene3D" id="1.10.10.60">
    <property type="entry name" value="Homeodomain-like"/>
    <property type="match status" value="2"/>
</dbReference>